<dbReference type="InParanoid" id="A0A0C3JML2"/>
<evidence type="ECO:0000256" key="1">
    <source>
        <dbReference type="SAM" id="MobiDB-lite"/>
    </source>
</evidence>
<reference evidence="2 3" key="1">
    <citation type="submission" date="2014-04" db="EMBL/GenBank/DDBJ databases">
        <authorList>
            <consortium name="DOE Joint Genome Institute"/>
            <person name="Kuo A."/>
            <person name="Kohler A."/>
            <person name="Costa M.D."/>
            <person name="Nagy L.G."/>
            <person name="Floudas D."/>
            <person name="Copeland A."/>
            <person name="Barry K.W."/>
            <person name="Cichocki N."/>
            <person name="Veneault-Fourrey C."/>
            <person name="LaButti K."/>
            <person name="Lindquist E.A."/>
            <person name="Lipzen A."/>
            <person name="Lundell T."/>
            <person name="Morin E."/>
            <person name="Murat C."/>
            <person name="Sun H."/>
            <person name="Tunlid A."/>
            <person name="Henrissat B."/>
            <person name="Grigoriev I.V."/>
            <person name="Hibbett D.S."/>
            <person name="Martin F."/>
            <person name="Nordberg H.P."/>
            <person name="Cantor M.N."/>
            <person name="Hua S.X."/>
        </authorList>
    </citation>
    <scope>NUCLEOTIDE SEQUENCE [LARGE SCALE GENOMIC DNA]</scope>
    <source>
        <strain evidence="2 3">Marx 270</strain>
    </source>
</reference>
<reference evidence="3" key="2">
    <citation type="submission" date="2015-01" db="EMBL/GenBank/DDBJ databases">
        <title>Evolutionary Origins and Diversification of the Mycorrhizal Mutualists.</title>
        <authorList>
            <consortium name="DOE Joint Genome Institute"/>
            <consortium name="Mycorrhizal Genomics Consortium"/>
            <person name="Kohler A."/>
            <person name="Kuo A."/>
            <person name="Nagy L.G."/>
            <person name="Floudas D."/>
            <person name="Copeland A."/>
            <person name="Barry K.W."/>
            <person name="Cichocki N."/>
            <person name="Veneault-Fourrey C."/>
            <person name="LaButti K."/>
            <person name="Lindquist E.A."/>
            <person name="Lipzen A."/>
            <person name="Lundell T."/>
            <person name="Morin E."/>
            <person name="Murat C."/>
            <person name="Riley R."/>
            <person name="Ohm R."/>
            <person name="Sun H."/>
            <person name="Tunlid A."/>
            <person name="Henrissat B."/>
            <person name="Grigoriev I.V."/>
            <person name="Hibbett D.S."/>
            <person name="Martin F."/>
        </authorList>
    </citation>
    <scope>NUCLEOTIDE SEQUENCE [LARGE SCALE GENOMIC DNA]</scope>
    <source>
        <strain evidence="3">Marx 270</strain>
    </source>
</reference>
<dbReference type="HOGENOM" id="CLU_2688835_0_0_1"/>
<protein>
    <submittedName>
        <fullName evidence="2">Uncharacterized protein</fullName>
    </submittedName>
</protein>
<accession>A0A0C3JML2</accession>
<feature type="region of interest" description="Disordered" evidence="1">
    <location>
        <begin position="1"/>
        <end position="21"/>
    </location>
</feature>
<name>A0A0C3JML2_PISTI</name>
<evidence type="ECO:0000313" key="2">
    <source>
        <dbReference type="EMBL" id="KIO10403.1"/>
    </source>
</evidence>
<dbReference type="EMBL" id="KN831952">
    <property type="protein sequence ID" value="KIO10403.1"/>
    <property type="molecule type" value="Genomic_DNA"/>
</dbReference>
<dbReference type="Proteomes" id="UP000054217">
    <property type="component" value="Unassembled WGS sequence"/>
</dbReference>
<gene>
    <name evidence="2" type="ORF">M404DRAFT_995588</name>
</gene>
<keyword evidence="3" id="KW-1185">Reference proteome</keyword>
<proteinExistence type="predicted"/>
<dbReference type="AlphaFoldDB" id="A0A0C3JML2"/>
<evidence type="ECO:0000313" key="3">
    <source>
        <dbReference type="Proteomes" id="UP000054217"/>
    </source>
</evidence>
<sequence>MSQAPHRFPATPVPIGTRKTVDDVSEGTNSMILFLQVYRIRLAMPSEAQLKSRCSAIDGTHGEVYTYTIAGWVA</sequence>
<organism evidence="2 3">
    <name type="scientific">Pisolithus tinctorius Marx 270</name>
    <dbReference type="NCBI Taxonomy" id="870435"/>
    <lineage>
        <taxon>Eukaryota</taxon>
        <taxon>Fungi</taxon>
        <taxon>Dikarya</taxon>
        <taxon>Basidiomycota</taxon>
        <taxon>Agaricomycotina</taxon>
        <taxon>Agaricomycetes</taxon>
        <taxon>Agaricomycetidae</taxon>
        <taxon>Boletales</taxon>
        <taxon>Sclerodermatineae</taxon>
        <taxon>Pisolithaceae</taxon>
        <taxon>Pisolithus</taxon>
    </lineage>
</organism>